<sequence>MLATGRLAFLQNSRLGTPAEWAALQVIAQSTAMSCQLLPKDRLEIELRDVVTEFAAESRQHVAIIVIFIVAFTIIVINTGAIVVTIVATIAVAIITVIVVIVVRIMVVLTFVVIELIIASSTPSSSTVTYRT</sequence>
<keyword evidence="1" id="KW-0472">Membrane</keyword>
<evidence type="ECO:0000256" key="1">
    <source>
        <dbReference type="SAM" id="Phobius"/>
    </source>
</evidence>
<dbReference type="EMBL" id="LSRX01000114">
    <property type="protein sequence ID" value="OLQ08600.1"/>
    <property type="molecule type" value="Genomic_DNA"/>
</dbReference>
<evidence type="ECO:0000313" key="3">
    <source>
        <dbReference type="Proteomes" id="UP000186817"/>
    </source>
</evidence>
<proteinExistence type="predicted"/>
<organism evidence="2 3">
    <name type="scientific">Symbiodinium microadriaticum</name>
    <name type="common">Dinoflagellate</name>
    <name type="synonym">Zooxanthella microadriatica</name>
    <dbReference type="NCBI Taxonomy" id="2951"/>
    <lineage>
        <taxon>Eukaryota</taxon>
        <taxon>Sar</taxon>
        <taxon>Alveolata</taxon>
        <taxon>Dinophyceae</taxon>
        <taxon>Suessiales</taxon>
        <taxon>Symbiodiniaceae</taxon>
        <taxon>Symbiodinium</taxon>
    </lineage>
</organism>
<dbReference type="Proteomes" id="UP000186817">
    <property type="component" value="Unassembled WGS sequence"/>
</dbReference>
<comment type="caution">
    <text evidence="2">The sequence shown here is derived from an EMBL/GenBank/DDBJ whole genome shotgun (WGS) entry which is preliminary data.</text>
</comment>
<reference evidence="2 3" key="1">
    <citation type="submission" date="2016-02" db="EMBL/GenBank/DDBJ databases">
        <title>Genome analysis of coral dinoflagellate symbionts highlights evolutionary adaptations to a symbiotic lifestyle.</title>
        <authorList>
            <person name="Aranda M."/>
            <person name="Li Y."/>
            <person name="Liew Y.J."/>
            <person name="Baumgarten S."/>
            <person name="Simakov O."/>
            <person name="Wilson M."/>
            <person name="Piel J."/>
            <person name="Ashoor H."/>
            <person name="Bougouffa S."/>
            <person name="Bajic V.B."/>
            <person name="Ryu T."/>
            <person name="Ravasi T."/>
            <person name="Bayer T."/>
            <person name="Micklem G."/>
            <person name="Kim H."/>
            <person name="Bhak J."/>
            <person name="Lajeunesse T.C."/>
            <person name="Voolstra C.R."/>
        </authorList>
    </citation>
    <scope>NUCLEOTIDE SEQUENCE [LARGE SCALE GENOMIC DNA]</scope>
    <source>
        <strain evidence="2 3">CCMP2467</strain>
    </source>
</reference>
<name>A0A1Q9EMF5_SYMMI</name>
<dbReference type="AlphaFoldDB" id="A0A1Q9EMF5"/>
<keyword evidence="1" id="KW-0812">Transmembrane</keyword>
<accession>A0A1Q9EMF5</accession>
<keyword evidence="3" id="KW-1185">Reference proteome</keyword>
<dbReference type="PROSITE" id="PS51257">
    <property type="entry name" value="PROKAR_LIPOPROTEIN"/>
    <property type="match status" value="1"/>
</dbReference>
<evidence type="ECO:0000313" key="2">
    <source>
        <dbReference type="EMBL" id="OLQ08600.1"/>
    </source>
</evidence>
<protein>
    <submittedName>
        <fullName evidence="2">Uncharacterized protein</fullName>
    </submittedName>
</protein>
<feature type="transmembrane region" description="Helical" evidence="1">
    <location>
        <begin position="62"/>
        <end position="84"/>
    </location>
</feature>
<gene>
    <name evidence="2" type="ORF">AK812_SmicGene7885</name>
</gene>
<feature type="transmembrane region" description="Helical" evidence="1">
    <location>
        <begin position="90"/>
        <end position="118"/>
    </location>
</feature>
<keyword evidence="1" id="KW-1133">Transmembrane helix</keyword>